<accession>A0A8H4VL40</accession>
<evidence type="ECO:0000256" key="1">
    <source>
        <dbReference type="SAM" id="Coils"/>
    </source>
</evidence>
<reference evidence="3 4" key="1">
    <citation type="submission" date="2019-12" db="EMBL/GenBank/DDBJ databases">
        <authorList>
            <person name="Floudas D."/>
            <person name="Bentzer J."/>
            <person name="Ahren D."/>
            <person name="Johansson T."/>
            <person name="Persson P."/>
            <person name="Tunlid A."/>
        </authorList>
    </citation>
    <scope>NUCLEOTIDE SEQUENCE [LARGE SCALE GENOMIC DNA]</scope>
    <source>
        <strain evidence="3 4">CBS 102.39</strain>
    </source>
</reference>
<feature type="region of interest" description="Disordered" evidence="2">
    <location>
        <begin position="177"/>
        <end position="211"/>
    </location>
</feature>
<feature type="compositionally biased region" description="Polar residues" evidence="2">
    <location>
        <begin position="50"/>
        <end position="62"/>
    </location>
</feature>
<proteinExistence type="predicted"/>
<feature type="compositionally biased region" description="Polar residues" evidence="2">
    <location>
        <begin position="177"/>
        <end position="193"/>
    </location>
</feature>
<feature type="compositionally biased region" description="Basic and acidic residues" evidence="2">
    <location>
        <begin position="95"/>
        <end position="108"/>
    </location>
</feature>
<evidence type="ECO:0000256" key="2">
    <source>
        <dbReference type="SAM" id="MobiDB-lite"/>
    </source>
</evidence>
<feature type="region of interest" description="Disordered" evidence="2">
    <location>
        <begin position="35"/>
        <end position="137"/>
    </location>
</feature>
<organism evidence="3 4">
    <name type="scientific">Agrocybe pediades</name>
    <dbReference type="NCBI Taxonomy" id="84607"/>
    <lineage>
        <taxon>Eukaryota</taxon>
        <taxon>Fungi</taxon>
        <taxon>Dikarya</taxon>
        <taxon>Basidiomycota</taxon>
        <taxon>Agaricomycotina</taxon>
        <taxon>Agaricomycetes</taxon>
        <taxon>Agaricomycetidae</taxon>
        <taxon>Agaricales</taxon>
        <taxon>Agaricineae</taxon>
        <taxon>Strophariaceae</taxon>
        <taxon>Agrocybe</taxon>
    </lineage>
</organism>
<keyword evidence="4" id="KW-1185">Reference proteome</keyword>
<feature type="coiled-coil region" evidence="1">
    <location>
        <begin position="287"/>
        <end position="391"/>
    </location>
</feature>
<feature type="compositionally biased region" description="Basic and acidic residues" evidence="2">
    <location>
        <begin position="194"/>
        <end position="210"/>
    </location>
</feature>
<evidence type="ECO:0000313" key="4">
    <source>
        <dbReference type="Proteomes" id="UP000521872"/>
    </source>
</evidence>
<comment type="caution">
    <text evidence="3">The sequence shown here is derived from an EMBL/GenBank/DDBJ whole genome shotgun (WGS) entry which is preliminary data.</text>
</comment>
<dbReference type="Proteomes" id="UP000521872">
    <property type="component" value="Unassembled WGS sequence"/>
</dbReference>
<dbReference type="AlphaFoldDB" id="A0A8H4VL40"/>
<keyword evidence="1" id="KW-0175">Coiled coil</keyword>
<gene>
    <name evidence="3" type="ORF">D9613_002543</name>
</gene>
<name>A0A8H4VL40_9AGAR</name>
<evidence type="ECO:0000313" key="3">
    <source>
        <dbReference type="EMBL" id="KAF4614786.1"/>
    </source>
</evidence>
<protein>
    <submittedName>
        <fullName evidence="3">Uncharacterized protein</fullName>
    </submittedName>
</protein>
<feature type="region of interest" description="Disordered" evidence="2">
    <location>
        <begin position="234"/>
        <end position="284"/>
    </location>
</feature>
<dbReference type="EMBL" id="JAACJL010000044">
    <property type="protein sequence ID" value="KAF4614786.1"/>
    <property type="molecule type" value="Genomic_DNA"/>
</dbReference>
<sequence>MFSFTRQHLASIYSAAFPDLGVHDTSASKANDQGATQGFYRFGTPHHGVQLSSDPGTPSNNKGLPRKDIDKANGSTPGSAGIRNSSTPVDSYGSSEHEHEQIPAKLPDDEILPPDVERGAPGAEDETDFSQPRVRRRQSAAFPSFLYKLADTKDPSVTSDQSSINSSTIMFGAATEESFSPKNARNNFPTEADSQLKESSRLQSIPEKETPATSVRFSFVLDESIAKKMAEAGRLRRTQSQNLNSVANSRPQKPTSEPPDSTQELPRDVPQSILSSTDPHSDCRRDLKTLQDLYDRQLTELKESRETVERLKAENLREKALLSKSIHDASILRQENQTSRQRISILKEHLSTVTTELNDLKKEKLGWQEQLDAMQHRVQQAERQARCLDNLTRLKLEAREDGAFGSVKRTKQFQASNLKASAEVIRLVISLNREIMQSANLAAENLGCIKIRHFDASAHVRRSTDVLGNKFTTLLQKHATLYSDFRPFLVQVLLELFMVHWCTQIIEGWYPKQKCFADVLLEFSQTTNSSIGPDARVDHGKIKILQTSVSIDYPGWVSDILKDLNQILSVGGVWIDTSLLKSKFLTLVKLAYEVRTALAEKDLCGGLELLIVGSGMPFQHKWMNERHSLDRAISVSTMKMDPVVGTCRVGLRRVGKTPPISTSISANENVDVVLKPAVILEKLLDEEAP</sequence>
<feature type="compositionally biased region" description="Polar residues" evidence="2">
    <location>
        <begin position="73"/>
        <end position="94"/>
    </location>
</feature>
<feature type="compositionally biased region" description="Polar residues" evidence="2">
    <location>
        <begin position="238"/>
        <end position="264"/>
    </location>
</feature>